<keyword evidence="4 6" id="KW-1133">Transmembrane helix</keyword>
<dbReference type="GO" id="GO:0005524">
    <property type="term" value="F:ATP binding"/>
    <property type="evidence" value="ECO:0007669"/>
    <property type="project" value="UniProtKB-KW"/>
</dbReference>
<evidence type="ECO:0000313" key="8">
    <source>
        <dbReference type="Proteomes" id="UP000749293"/>
    </source>
</evidence>
<dbReference type="InterPro" id="IPR050173">
    <property type="entry name" value="ABC_transporter_C-like"/>
</dbReference>
<dbReference type="InterPro" id="IPR036640">
    <property type="entry name" value="ABC1_TM_sf"/>
</dbReference>
<evidence type="ECO:0000256" key="4">
    <source>
        <dbReference type="ARBA" id="ARBA00022989"/>
    </source>
</evidence>
<dbReference type="OrthoDB" id="6500128at2759"/>
<gene>
    <name evidence="7" type="ORF">GMORB2_7548</name>
</gene>
<organism evidence="7 8">
    <name type="scientific">Geosmithia morbida</name>
    <dbReference type="NCBI Taxonomy" id="1094350"/>
    <lineage>
        <taxon>Eukaryota</taxon>
        <taxon>Fungi</taxon>
        <taxon>Dikarya</taxon>
        <taxon>Ascomycota</taxon>
        <taxon>Pezizomycotina</taxon>
        <taxon>Sordariomycetes</taxon>
        <taxon>Hypocreomycetidae</taxon>
        <taxon>Hypocreales</taxon>
        <taxon>Bionectriaceae</taxon>
        <taxon>Geosmithia</taxon>
    </lineage>
</organism>
<comment type="caution">
    <text evidence="7">The sequence shown here is derived from an EMBL/GenBank/DDBJ whole genome shotgun (WGS) entry which is preliminary data.</text>
</comment>
<protein>
    <submittedName>
        <fullName evidence="7">ABC transporter transmembrane region</fullName>
    </submittedName>
</protein>
<dbReference type="SUPFAM" id="SSF52540">
    <property type="entry name" value="P-loop containing nucleoside triphosphate hydrolases"/>
    <property type="match status" value="1"/>
</dbReference>
<dbReference type="GeneID" id="55973771"/>
<keyword evidence="5 6" id="KW-0472">Membrane</keyword>
<dbReference type="PANTHER" id="PTHR24223:SF345">
    <property type="entry name" value="ABC MULTIDRUG TRANSPORTER (EUROFUNG)"/>
    <property type="match status" value="1"/>
</dbReference>
<dbReference type="Gene3D" id="1.20.1560.10">
    <property type="entry name" value="ABC transporter type 1, transmembrane domain"/>
    <property type="match status" value="1"/>
</dbReference>
<evidence type="ECO:0000256" key="6">
    <source>
        <dbReference type="SAM" id="Phobius"/>
    </source>
</evidence>
<reference evidence="7" key="1">
    <citation type="submission" date="2020-03" db="EMBL/GenBank/DDBJ databases">
        <title>Site-based positive gene gene selection in Geosmithia morbida across the United States reveals a broad range of putative effectors and factors for local host and environmental adapation.</title>
        <authorList>
            <person name="Onufrak A."/>
            <person name="Murdoch R.W."/>
            <person name="Gazis R."/>
            <person name="Huff M."/>
            <person name="Staton M."/>
            <person name="Klingeman W."/>
            <person name="Hadziabdic D."/>
        </authorList>
    </citation>
    <scope>NUCLEOTIDE SEQUENCE</scope>
    <source>
        <strain evidence="7">1262</strain>
    </source>
</reference>
<evidence type="ECO:0000256" key="5">
    <source>
        <dbReference type="ARBA" id="ARBA00023136"/>
    </source>
</evidence>
<keyword evidence="3" id="KW-0067">ATP-binding</keyword>
<proteinExistence type="predicted"/>
<dbReference type="PANTHER" id="PTHR24223">
    <property type="entry name" value="ATP-BINDING CASSETTE SUB-FAMILY C"/>
    <property type="match status" value="1"/>
</dbReference>
<dbReference type="RefSeq" id="XP_035320607.1">
    <property type="nucleotide sequence ID" value="XM_035469513.1"/>
</dbReference>
<dbReference type="EMBL" id="JAANYQ010000010">
    <property type="protein sequence ID" value="KAF4121955.1"/>
    <property type="molecule type" value="Genomic_DNA"/>
</dbReference>
<sequence length="406" mass="44430">MVALKVAVMLVESQKKTAWLTWSDTGEHSVEEESGIFGLGVFYWLHRLFINGHRTSLSTETVFPLDQTISAPVLAPELARRLRMSSWRGRGWGLTKVLFSTLAPPLRSEKSHGRSLIGATILSYGLLALSTVLYGYFQERFVIMVRGCLIAAMYDQTVQLELASSTDPGLLTLMSTDVSRLMAGLLDIHEYRGSSIQVGLSSRRLQKKLGEAFVAPLVVAVLTFLAMFFLSRVIDRRQRAWMEAIGIRMPPIKKRIQQLRVAEVGVGERRRMLAVAGAAISQVPLLISPVLASATTIKVPQLLSAFTSLRRVQEFLERGARNDYRISHSDSRFAGMGIETHNDVDTNVFGGSRTRDSDVGISIPASCVAAAIGPVGSGKTTVCGYILGELPSARGFANLSTNSFPL</sequence>
<keyword evidence="8" id="KW-1185">Reference proteome</keyword>
<evidence type="ECO:0000256" key="1">
    <source>
        <dbReference type="ARBA" id="ARBA00022692"/>
    </source>
</evidence>
<dbReference type="Proteomes" id="UP000749293">
    <property type="component" value="Unassembled WGS sequence"/>
</dbReference>
<feature type="transmembrane region" description="Helical" evidence="6">
    <location>
        <begin position="212"/>
        <end position="230"/>
    </location>
</feature>
<feature type="transmembrane region" description="Helical" evidence="6">
    <location>
        <begin position="116"/>
        <end position="137"/>
    </location>
</feature>
<dbReference type="GO" id="GO:0016020">
    <property type="term" value="C:membrane"/>
    <property type="evidence" value="ECO:0007669"/>
    <property type="project" value="InterPro"/>
</dbReference>
<accession>A0A9P5D3M9</accession>
<evidence type="ECO:0000313" key="7">
    <source>
        <dbReference type="EMBL" id="KAF4121955.1"/>
    </source>
</evidence>
<dbReference type="AlphaFoldDB" id="A0A9P5D3M9"/>
<name>A0A9P5D3M9_9HYPO</name>
<keyword evidence="2" id="KW-0547">Nucleotide-binding</keyword>
<dbReference type="InterPro" id="IPR027417">
    <property type="entry name" value="P-loop_NTPase"/>
</dbReference>
<dbReference type="GO" id="GO:0042626">
    <property type="term" value="F:ATPase-coupled transmembrane transporter activity"/>
    <property type="evidence" value="ECO:0007669"/>
    <property type="project" value="TreeGrafter"/>
</dbReference>
<evidence type="ECO:0000256" key="3">
    <source>
        <dbReference type="ARBA" id="ARBA00022840"/>
    </source>
</evidence>
<evidence type="ECO:0000256" key="2">
    <source>
        <dbReference type="ARBA" id="ARBA00022741"/>
    </source>
</evidence>
<keyword evidence="1 6" id="KW-0812">Transmembrane</keyword>